<dbReference type="InterPro" id="IPR054364">
    <property type="entry name" value="Ca3427-like_PBP2"/>
</dbReference>
<gene>
    <name evidence="5" type="ORF">KW502_03055</name>
</gene>
<dbReference type="RefSeq" id="WP_219039060.1">
    <property type="nucleotide sequence ID" value="NZ_JAHWDF010000002.1"/>
</dbReference>
<comment type="subcellular location">
    <subcellularLocation>
        <location evidence="1">Periplasm</location>
    </subcellularLocation>
</comment>
<feature type="domain" description="Ca3427-like PBP 2" evidence="4">
    <location>
        <begin position="90"/>
        <end position="179"/>
    </location>
</feature>
<comment type="similarity">
    <text evidence="2">Belongs to the bacterial solute-binding protein SsuA/TauA family.</text>
</comment>
<reference evidence="5 6" key="1">
    <citation type="submission" date="2021-07" db="EMBL/GenBank/DDBJ databases">
        <title>Mesonia aestuariivivens sp. nov., isolated from a tidal flat.</title>
        <authorList>
            <person name="Kim Y.-O."/>
            <person name="Yoon J.-H."/>
        </authorList>
    </citation>
    <scope>NUCLEOTIDE SEQUENCE [LARGE SCALE GENOMIC DNA]</scope>
    <source>
        <strain evidence="5 6">JHPTF-M18</strain>
    </source>
</reference>
<evidence type="ECO:0000256" key="3">
    <source>
        <dbReference type="ARBA" id="ARBA00022729"/>
    </source>
</evidence>
<comment type="caution">
    <text evidence="5">The sequence shown here is derived from an EMBL/GenBank/DDBJ whole genome shotgun (WGS) entry which is preliminary data.</text>
</comment>
<evidence type="ECO:0000259" key="4">
    <source>
        <dbReference type="Pfam" id="PF22384"/>
    </source>
</evidence>
<dbReference type="Pfam" id="PF22384">
    <property type="entry name" value="PBP2_Ca3427_like"/>
    <property type="match status" value="1"/>
</dbReference>
<sequence>MITIKVGGVPEHFNYPWHVAIEEKKFEALGIKVEWIDFYGGTGELSEALKNHEIDIALMLTEGVIKKITEGNQFKILQNYIASPLIWGIHVAADSKFKKIEDLENTTAAISRYGSGSHLLAYINAKNQGWNTERLDFEVVNDLSGAIKALPENDAQYFMWEHFTTKPLVDDGTFRRVGDCPSPWPCFVIASTDNFVTQNSASIKKILQVLNQITIGFKKTENLTRILAQRYDQKEKDISLWLEKTEWDQKQIKKETIEETQNQLFDLNLIERKLSFEKFVVNFK</sequence>
<evidence type="ECO:0000256" key="1">
    <source>
        <dbReference type="ARBA" id="ARBA00004418"/>
    </source>
</evidence>
<organism evidence="5 6">
    <name type="scientific">Mesonia aestuariivivens</name>
    <dbReference type="NCBI Taxonomy" id="2796128"/>
    <lineage>
        <taxon>Bacteria</taxon>
        <taxon>Pseudomonadati</taxon>
        <taxon>Bacteroidota</taxon>
        <taxon>Flavobacteriia</taxon>
        <taxon>Flavobacteriales</taxon>
        <taxon>Flavobacteriaceae</taxon>
        <taxon>Mesonia</taxon>
    </lineage>
</organism>
<evidence type="ECO:0000256" key="2">
    <source>
        <dbReference type="ARBA" id="ARBA00010742"/>
    </source>
</evidence>
<evidence type="ECO:0000313" key="6">
    <source>
        <dbReference type="Proteomes" id="UP000719267"/>
    </source>
</evidence>
<dbReference type="Proteomes" id="UP000719267">
    <property type="component" value="Unassembled WGS sequence"/>
</dbReference>
<dbReference type="CDD" id="cd13637">
    <property type="entry name" value="PBP2_Ca3427_like"/>
    <property type="match status" value="1"/>
</dbReference>
<dbReference type="EMBL" id="JAHWDF010000002">
    <property type="protein sequence ID" value="MBW2960781.1"/>
    <property type="molecule type" value="Genomic_DNA"/>
</dbReference>
<dbReference type="PANTHER" id="PTHR30024">
    <property type="entry name" value="ALIPHATIC SULFONATES-BINDING PROTEIN-RELATED"/>
    <property type="match status" value="1"/>
</dbReference>
<proteinExistence type="inferred from homology"/>
<name>A0ABS6VYU8_9FLAO</name>
<dbReference type="PANTHER" id="PTHR30024:SF47">
    <property type="entry name" value="TAURINE-BINDING PERIPLASMIC PROTEIN"/>
    <property type="match status" value="1"/>
</dbReference>
<protein>
    <submittedName>
        <fullName evidence="5">ABC transporter substrate-binding protein</fullName>
    </submittedName>
</protein>
<evidence type="ECO:0000313" key="5">
    <source>
        <dbReference type="EMBL" id="MBW2960781.1"/>
    </source>
</evidence>
<keyword evidence="6" id="KW-1185">Reference proteome</keyword>
<keyword evidence="3" id="KW-0732">Signal</keyword>
<accession>A0ABS6VYU8</accession>